<keyword evidence="10" id="KW-1185">Reference proteome</keyword>
<evidence type="ECO:0000256" key="1">
    <source>
        <dbReference type="ARBA" id="ARBA00004141"/>
    </source>
</evidence>
<evidence type="ECO:0000259" key="7">
    <source>
        <dbReference type="Pfam" id="PF01578"/>
    </source>
</evidence>
<keyword evidence="4 6" id="KW-1133">Transmembrane helix</keyword>
<keyword evidence="3" id="KW-0201">Cytochrome c-type biogenesis</keyword>
<feature type="transmembrane region" description="Helical" evidence="6">
    <location>
        <begin position="40"/>
        <end position="59"/>
    </location>
</feature>
<evidence type="ECO:0000256" key="2">
    <source>
        <dbReference type="ARBA" id="ARBA00022692"/>
    </source>
</evidence>
<feature type="transmembrane region" description="Helical" evidence="6">
    <location>
        <begin position="66"/>
        <end position="86"/>
    </location>
</feature>
<dbReference type="InterPro" id="IPR007816">
    <property type="entry name" value="ResB-like_domain"/>
</dbReference>
<evidence type="ECO:0000256" key="3">
    <source>
        <dbReference type="ARBA" id="ARBA00022748"/>
    </source>
</evidence>
<proteinExistence type="predicted"/>
<feature type="transmembrane region" description="Helical" evidence="6">
    <location>
        <begin position="832"/>
        <end position="853"/>
    </location>
</feature>
<name>A0ABT7U9I3_9BACE</name>
<feature type="domain" description="ResB-like" evidence="8">
    <location>
        <begin position="68"/>
        <end position="183"/>
    </location>
</feature>
<feature type="domain" description="Cytochrome c assembly protein" evidence="7">
    <location>
        <begin position="598"/>
        <end position="857"/>
    </location>
</feature>
<keyword evidence="5 6" id="KW-0472">Membrane</keyword>
<feature type="transmembrane region" description="Helical" evidence="6">
    <location>
        <begin position="771"/>
        <end position="791"/>
    </location>
</feature>
<feature type="transmembrane region" description="Helical" evidence="6">
    <location>
        <begin position="663"/>
        <end position="691"/>
    </location>
</feature>
<dbReference type="Proteomes" id="UP001228403">
    <property type="component" value="Unassembled WGS sequence"/>
</dbReference>
<dbReference type="PANTHER" id="PTHR30071:SF1">
    <property type="entry name" value="CYTOCHROME B_B6 PROTEIN-RELATED"/>
    <property type="match status" value="1"/>
</dbReference>
<dbReference type="Pfam" id="PF05140">
    <property type="entry name" value="ResB"/>
    <property type="match status" value="1"/>
</dbReference>
<protein>
    <submittedName>
        <fullName evidence="9">Cytochrome c biogenesis protein CcsA</fullName>
    </submittedName>
</protein>
<evidence type="ECO:0000259" key="8">
    <source>
        <dbReference type="Pfam" id="PF05140"/>
    </source>
</evidence>
<reference evidence="10" key="2">
    <citation type="submission" date="2023-07" db="EMBL/GenBank/DDBJ databases">
        <title>Identification and characterization of horizontal gene transfer across gut microbiota members of farm animals based on homology search.</title>
        <authorList>
            <person name="Schwarzerova J."/>
            <person name="Nykrynova M."/>
            <person name="Jureckova K."/>
            <person name="Cejkova D."/>
            <person name="Rychlik I."/>
        </authorList>
    </citation>
    <scope>NUCLEOTIDE SEQUENCE [LARGE SCALE GENOMIC DNA]</scope>
    <source>
        <strain evidence="10">ET4</strain>
    </source>
</reference>
<dbReference type="InterPro" id="IPR045062">
    <property type="entry name" value="Cyt_c_biogenesis_CcsA/CcmC"/>
</dbReference>
<evidence type="ECO:0000313" key="9">
    <source>
        <dbReference type="EMBL" id="MDM8146526.1"/>
    </source>
</evidence>
<accession>A0ABT7U9I3</accession>
<feature type="transmembrane region" description="Helical" evidence="6">
    <location>
        <begin position="565"/>
        <end position="591"/>
    </location>
</feature>
<reference evidence="9 10" key="1">
    <citation type="submission" date="2023-06" db="EMBL/GenBank/DDBJ databases">
        <authorList>
            <person name="Zeman M."/>
            <person name="Kubasova T."/>
            <person name="Jahodarova E."/>
            <person name="Nykrynova M."/>
            <person name="Rychlik I."/>
        </authorList>
    </citation>
    <scope>NUCLEOTIDE SEQUENCE [LARGE SCALE GENOMIC DNA]</scope>
    <source>
        <strain evidence="9 10">ET4</strain>
    </source>
</reference>
<evidence type="ECO:0000256" key="5">
    <source>
        <dbReference type="ARBA" id="ARBA00023136"/>
    </source>
</evidence>
<feature type="transmembrane region" description="Helical" evidence="6">
    <location>
        <begin position="532"/>
        <end position="553"/>
    </location>
</feature>
<dbReference type="PANTHER" id="PTHR30071">
    <property type="entry name" value="HEME EXPORTER PROTEIN C"/>
    <property type="match status" value="1"/>
</dbReference>
<comment type="caution">
    <text evidence="9">The sequence shown here is derived from an EMBL/GenBank/DDBJ whole genome shotgun (WGS) entry which is preliminary data.</text>
</comment>
<comment type="subcellular location">
    <subcellularLocation>
        <location evidence="1">Membrane</location>
        <topology evidence="1">Multi-pass membrane protein</topology>
    </subcellularLocation>
</comment>
<evidence type="ECO:0000313" key="10">
    <source>
        <dbReference type="Proteomes" id="UP001228403"/>
    </source>
</evidence>
<dbReference type="EMBL" id="JAUDCF010000034">
    <property type="protein sequence ID" value="MDM8146526.1"/>
    <property type="molecule type" value="Genomic_DNA"/>
</dbReference>
<gene>
    <name evidence="9" type="primary">ccsA</name>
    <name evidence="9" type="ORF">QUW02_11450</name>
</gene>
<sequence>MNWKKFSFGGLWVLVVVLAAATFVEKSFGTDFVVRYVYHSWWFVLLWGWVAFSGCAVLLRHKFRGALIALHASLLLILLGALLTFLTARRGVVHLRQGVPADSFQEETLHGKVTARLPFTMRLEQFSVRYHPGSEMPADYETSFTIQEDVTGSPVFGTVSMNRIFSYRGIRFYQTSYDADGKGSYLSLNEDCYGIPVTYAGYFLLFVSLIWMLCDRKGGFRTLWRNPRLHRLMMLCCLLVPTSEVCALPTLREDRAQEFGQLLVSYQGRVCPMQTLALDLVRKLHGSDRYQHYSAEQVMAGLLFYAAEWDAEPLVRVKDAGLRQALQCGKYVSVNQLVQRDVSKDVLGDVPGNVSEVSYVLQPYVEAYYQGKHSKLNKAAVELDERLQLLALLRQGSMMRVFPMAQSGDLSKSQSVEQSEDMVERMSVGRTFGLSCKKSGARSSCERTCGEIRWYSPVDSLPAGTPREQQLFVREAFSWLYEYGVRGGDDVVLRDMLSKIKNYQKRFGGDSVPDPFRLRAEHWYNRFPVVGMLYKINLTVGLVLFLTLIFSLLKNRPLPYVRNPWMRSGVWGLLGGVFALLTAHIALRWVICGRLPMGNGYETMLLLAWLVLLLALLLYRIFPVLVSFGFLLSGFFLLVSGLSQMDPVMTHLMPVLSSPLLSIHVSLIMSAYALLSFTALCALVSLLLFALRWGKTVGGALIVRDSSGECSLYSRLLSLWRAAFRSGPIRLSGEGELSECRLSDEGRMPEGRLPEWRLAEKQESLLLLSRLFLYPGIALLAAGIFVGAIWANVSWGRYWGWDPKEVWALINLLLYAVPLHGFRAFRSPVRYHLYMLFCFLTVLMTYIGVNYFLGGMHSYA</sequence>
<keyword evidence="2 6" id="KW-0812">Transmembrane</keyword>
<dbReference type="Pfam" id="PF01578">
    <property type="entry name" value="Cytochrom_C_asm"/>
    <property type="match status" value="1"/>
</dbReference>
<feature type="transmembrane region" description="Helical" evidence="6">
    <location>
        <begin position="603"/>
        <end position="619"/>
    </location>
</feature>
<organism evidence="9 10">
    <name type="scientific">Bacteroides eggerthii</name>
    <dbReference type="NCBI Taxonomy" id="28111"/>
    <lineage>
        <taxon>Bacteria</taxon>
        <taxon>Pseudomonadati</taxon>
        <taxon>Bacteroidota</taxon>
        <taxon>Bacteroidia</taxon>
        <taxon>Bacteroidales</taxon>
        <taxon>Bacteroidaceae</taxon>
        <taxon>Bacteroides</taxon>
    </lineage>
</organism>
<evidence type="ECO:0000256" key="6">
    <source>
        <dbReference type="SAM" id="Phobius"/>
    </source>
</evidence>
<feature type="transmembrane region" description="Helical" evidence="6">
    <location>
        <begin position="193"/>
        <end position="211"/>
    </location>
</feature>
<feature type="transmembrane region" description="Helical" evidence="6">
    <location>
        <begin position="806"/>
        <end position="825"/>
    </location>
</feature>
<evidence type="ECO:0000256" key="4">
    <source>
        <dbReference type="ARBA" id="ARBA00022989"/>
    </source>
</evidence>
<dbReference type="InterPro" id="IPR002541">
    <property type="entry name" value="Cyt_c_assembly"/>
</dbReference>